<keyword evidence="11" id="KW-1185">Reference proteome</keyword>
<keyword evidence="5 8" id="KW-0460">Magnesium</keyword>
<dbReference type="PANTHER" id="PTHR19136:SF81">
    <property type="entry name" value="MOLYBDENUM COFACTOR GUANYLYLTRANSFERASE"/>
    <property type="match status" value="1"/>
</dbReference>
<comment type="cofactor">
    <cofactor evidence="8">
        <name>Mg(2+)</name>
        <dbReference type="ChEBI" id="CHEBI:18420"/>
    </cofactor>
</comment>
<evidence type="ECO:0000256" key="5">
    <source>
        <dbReference type="ARBA" id="ARBA00022842"/>
    </source>
</evidence>
<keyword evidence="2 8" id="KW-0808">Transferase</keyword>
<dbReference type="InterPro" id="IPR029044">
    <property type="entry name" value="Nucleotide-diphossugar_trans"/>
</dbReference>
<feature type="binding site" evidence="8">
    <location>
        <position position="65"/>
    </location>
    <ligand>
        <name>GTP</name>
        <dbReference type="ChEBI" id="CHEBI:37565"/>
    </ligand>
</feature>
<evidence type="ECO:0000256" key="2">
    <source>
        <dbReference type="ARBA" id="ARBA00022679"/>
    </source>
</evidence>
<accession>A0A6I2M746</accession>
<comment type="subcellular location">
    <subcellularLocation>
        <location evidence="8">Cytoplasm</location>
    </subcellularLocation>
</comment>
<feature type="binding site" evidence="8">
    <location>
        <position position="22"/>
    </location>
    <ligand>
        <name>GTP</name>
        <dbReference type="ChEBI" id="CHEBI:37565"/>
    </ligand>
</feature>
<dbReference type="GO" id="GO:0061603">
    <property type="term" value="F:molybdenum cofactor guanylyltransferase activity"/>
    <property type="evidence" value="ECO:0007669"/>
    <property type="project" value="UniProtKB-EC"/>
</dbReference>
<keyword evidence="7 8" id="KW-0501">Molybdenum cofactor biosynthesis</keyword>
<dbReference type="EC" id="2.7.7.77" evidence="8"/>
<feature type="binding site" evidence="8">
    <location>
        <begin position="10"/>
        <end position="12"/>
    </location>
    <ligand>
        <name>GTP</name>
        <dbReference type="ChEBI" id="CHEBI:37565"/>
    </ligand>
</feature>
<evidence type="ECO:0000256" key="8">
    <source>
        <dbReference type="HAMAP-Rule" id="MF_00316"/>
    </source>
</evidence>
<protein>
    <recommendedName>
        <fullName evidence="8">Probable molybdenum cofactor guanylyltransferase</fullName>
        <shortName evidence="8">MoCo guanylyltransferase</shortName>
        <ecNumber evidence="8">2.7.7.77</ecNumber>
    </recommendedName>
    <alternativeName>
        <fullName evidence="8">GTP:molybdopterin guanylyltransferase</fullName>
    </alternativeName>
    <alternativeName>
        <fullName evidence="8">Mo-MPT guanylyltransferase</fullName>
    </alternativeName>
    <alternativeName>
        <fullName evidence="8">Molybdopterin guanylyltransferase</fullName>
    </alternativeName>
    <alternativeName>
        <fullName evidence="8">Molybdopterin-guanine dinucleotide synthase</fullName>
        <shortName evidence="8">MGD synthase</shortName>
    </alternativeName>
</protein>
<dbReference type="EMBL" id="WKKF01000001">
    <property type="protein sequence ID" value="MRX53222.1"/>
    <property type="molecule type" value="Genomic_DNA"/>
</dbReference>
<comment type="similarity">
    <text evidence="8">Belongs to the MobA family.</text>
</comment>
<dbReference type="PANTHER" id="PTHR19136">
    <property type="entry name" value="MOLYBDENUM COFACTOR GUANYLYLTRANSFERASE"/>
    <property type="match status" value="1"/>
</dbReference>
<dbReference type="GO" id="GO:0006777">
    <property type="term" value="P:Mo-molybdopterin cofactor biosynthetic process"/>
    <property type="evidence" value="ECO:0007669"/>
    <property type="project" value="UniProtKB-KW"/>
</dbReference>
<keyword evidence="3 8" id="KW-0479">Metal-binding</keyword>
<dbReference type="CDD" id="cd02503">
    <property type="entry name" value="MobA"/>
    <property type="match status" value="1"/>
</dbReference>
<dbReference type="Proteomes" id="UP000441585">
    <property type="component" value="Unassembled WGS sequence"/>
</dbReference>
<evidence type="ECO:0000313" key="10">
    <source>
        <dbReference type="EMBL" id="MRX53222.1"/>
    </source>
</evidence>
<sequence length="197" mass="21959">MGMKLAGIVLAGGQSRRFGSDKALEPFEESTFLDFALKNLKAVTETVAVIGRTDHYNENVQFFGDSAKYKGMGPLAGLYTAMNEVQAEWYLVLACDMPLIDKEILTVLLSGINEKQAAVIPVIHGKCHPLCALYHCSALSEIERLLDQKQLKMMTLLDQLNPVYLDESNFKNPGRFANINRREDLRILGDGHQQSIN</sequence>
<keyword evidence="4 8" id="KW-0547">Nucleotide-binding</keyword>
<proteinExistence type="inferred from homology"/>
<dbReference type="SUPFAM" id="SSF53448">
    <property type="entry name" value="Nucleotide-diphospho-sugar transferases"/>
    <property type="match status" value="1"/>
</dbReference>
<organism evidence="10 11">
    <name type="scientific">Metabacillus idriensis</name>
    <dbReference type="NCBI Taxonomy" id="324768"/>
    <lineage>
        <taxon>Bacteria</taxon>
        <taxon>Bacillati</taxon>
        <taxon>Bacillota</taxon>
        <taxon>Bacilli</taxon>
        <taxon>Bacillales</taxon>
        <taxon>Bacillaceae</taxon>
        <taxon>Metabacillus</taxon>
    </lineage>
</organism>
<dbReference type="Gene3D" id="3.90.550.10">
    <property type="entry name" value="Spore Coat Polysaccharide Biosynthesis Protein SpsA, Chain A"/>
    <property type="match status" value="1"/>
</dbReference>
<gene>
    <name evidence="8" type="primary">mobA</name>
    <name evidence="10" type="ORF">GJU41_04505</name>
</gene>
<feature type="binding site" evidence="8">
    <location>
        <position position="96"/>
    </location>
    <ligand>
        <name>GTP</name>
        <dbReference type="ChEBI" id="CHEBI:37565"/>
    </ligand>
</feature>
<keyword evidence="6 8" id="KW-0342">GTP-binding</keyword>
<dbReference type="AlphaFoldDB" id="A0A6I2M746"/>
<comment type="caution">
    <text evidence="10">The sequence shown here is derived from an EMBL/GenBank/DDBJ whole genome shotgun (WGS) entry which is preliminary data.</text>
</comment>
<dbReference type="GO" id="GO:0005525">
    <property type="term" value="F:GTP binding"/>
    <property type="evidence" value="ECO:0007669"/>
    <property type="project" value="UniProtKB-UniRule"/>
</dbReference>
<evidence type="ECO:0000256" key="3">
    <source>
        <dbReference type="ARBA" id="ARBA00022723"/>
    </source>
</evidence>
<dbReference type="HAMAP" id="MF_00316">
    <property type="entry name" value="MobA"/>
    <property type="match status" value="1"/>
</dbReference>
<reference evidence="10 11" key="1">
    <citation type="submission" date="2019-11" db="EMBL/GenBank/DDBJ databases">
        <title>Bacillus idriensis genome.</title>
        <authorList>
            <person name="Konopka E.N."/>
            <person name="Newman J.D."/>
        </authorList>
    </citation>
    <scope>NUCLEOTIDE SEQUENCE [LARGE SCALE GENOMIC DNA]</scope>
    <source>
        <strain evidence="10 11">DSM 19097</strain>
    </source>
</reference>
<dbReference type="GO" id="GO:0046872">
    <property type="term" value="F:metal ion binding"/>
    <property type="evidence" value="ECO:0007669"/>
    <property type="project" value="UniProtKB-KW"/>
</dbReference>
<dbReference type="GO" id="GO:0005737">
    <property type="term" value="C:cytoplasm"/>
    <property type="evidence" value="ECO:0007669"/>
    <property type="project" value="UniProtKB-SubCell"/>
</dbReference>
<comment type="function">
    <text evidence="8">Transfers a GMP moiety from GTP to Mo-molybdopterin (Mo-MPT) cofactor (Moco or molybdenum cofactor) to form Mo-molybdopterin guanine dinucleotide (Mo-MGD) cofactor.</text>
</comment>
<evidence type="ECO:0000256" key="6">
    <source>
        <dbReference type="ARBA" id="ARBA00023134"/>
    </source>
</evidence>
<keyword evidence="1 8" id="KW-0963">Cytoplasm</keyword>
<dbReference type="InterPro" id="IPR025877">
    <property type="entry name" value="MobA-like_NTP_Trfase"/>
</dbReference>
<evidence type="ECO:0000313" key="11">
    <source>
        <dbReference type="Proteomes" id="UP000441585"/>
    </source>
</evidence>
<comment type="catalytic activity">
    <reaction evidence="8">
        <text>Mo-molybdopterin + GTP + H(+) = Mo-molybdopterin guanine dinucleotide + diphosphate</text>
        <dbReference type="Rhea" id="RHEA:34243"/>
        <dbReference type="ChEBI" id="CHEBI:15378"/>
        <dbReference type="ChEBI" id="CHEBI:33019"/>
        <dbReference type="ChEBI" id="CHEBI:37565"/>
        <dbReference type="ChEBI" id="CHEBI:71302"/>
        <dbReference type="ChEBI" id="CHEBI:71310"/>
        <dbReference type="EC" id="2.7.7.77"/>
    </reaction>
</comment>
<evidence type="ECO:0000259" key="9">
    <source>
        <dbReference type="Pfam" id="PF12804"/>
    </source>
</evidence>
<comment type="caution">
    <text evidence="8">Lacks conserved residue(s) required for the propagation of feature annotation.</text>
</comment>
<feature type="binding site" evidence="8">
    <location>
        <position position="96"/>
    </location>
    <ligand>
        <name>Mg(2+)</name>
        <dbReference type="ChEBI" id="CHEBI:18420"/>
    </ligand>
</feature>
<evidence type="ECO:0000256" key="4">
    <source>
        <dbReference type="ARBA" id="ARBA00022741"/>
    </source>
</evidence>
<evidence type="ECO:0000256" key="7">
    <source>
        <dbReference type="ARBA" id="ARBA00023150"/>
    </source>
</evidence>
<dbReference type="InterPro" id="IPR013482">
    <property type="entry name" value="Molybde_CF_guanTrfase"/>
</dbReference>
<feature type="domain" description="MobA-like NTP transferase" evidence="9">
    <location>
        <begin position="7"/>
        <end position="153"/>
    </location>
</feature>
<name>A0A6I2M746_9BACI</name>
<evidence type="ECO:0000256" key="1">
    <source>
        <dbReference type="ARBA" id="ARBA00022490"/>
    </source>
</evidence>
<dbReference type="Pfam" id="PF12804">
    <property type="entry name" value="NTP_transf_3"/>
    <property type="match status" value="1"/>
</dbReference>
<comment type="domain">
    <text evidence="8">The N-terminal domain determines nucleotide recognition and specific binding, while the C-terminal domain determines the specific binding to the target protein.</text>
</comment>